<proteinExistence type="predicted"/>
<keyword evidence="1" id="KW-0472">Membrane</keyword>
<organism evidence="2 3">
    <name type="scientific">Hymenobacter aquaticus</name>
    <dbReference type="NCBI Taxonomy" id="1867101"/>
    <lineage>
        <taxon>Bacteria</taxon>
        <taxon>Pseudomonadati</taxon>
        <taxon>Bacteroidota</taxon>
        <taxon>Cytophagia</taxon>
        <taxon>Cytophagales</taxon>
        <taxon>Hymenobacteraceae</taxon>
        <taxon>Hymenobacter</taxon>
    </lineage>
</organism>
<evidence type="ECO:0000313" key="2">
    <source>
        <dbReference type="EMBL" id="TGE24937.1"/>
    </source>
</evidence>
<feature type="transmembrane region" description="Helical" evidence="1">
    <location>
        <begin position="39"/>
        <end position="62"/>
    </location>
</feature>
<gene>
    <name evidence="2" type="ORF">E5K00_06985</name>
</gene>
<dbReference type="Proteomes" id="UP000297549">
    <property type="component" value="Unassembled WGS sequence"/>
</dbReference>
<keyword evidence="1" id="KW-1133">Transmembrane helix</keyword>
<dbReference type="AlphaFoldDB" id="A0A4Z0Q4H5"/>
<evidence type="ECO:0000256" key="1">
    <source>
        <dbReference type="SAM" id="Phobius"/>
    </source>
</evidence>
<name>A0A4Z0Q4H5_9BACT</name>
<feature type="transmembrane region" description="Helical" evidence="1">
    <location>
        <begin position="82"/>
        <end position="105"/>
    </location>
</feature>
<feature type="transmembrane region" description="Helical" evidence="1">
    <location>
        <begin position="7"/>
        <end position="27"/>
    </location>
</feature>
<dbReference type="OrthoDB" id="9829990at2"/>
<keyword evidence="3" id="KW-1185">Reference proteome</keyword>
<keyword evidence="1" id="KW-0812">Transmembrane</keyword>
<sequence>MKNLRPILDFSLLSAVICLLTIYTLAYGWSADGFSQGEIIWLALLPGLLTFAISLTLISTCLTKYLRQCRAQGIEPAKWWQLLLGTTGLVTVSLIAIDALFFYLADSSLSSNYAEALGTFDQSSSAMKEATIKAFAELPFLMQNGVTIAVFVLLANSLAVGIAKYLTKKPVLELQ</sequence>
<dbReference type="RefSeq" id="WP_135462516.1">
    <property type="nucleotide sequence ID" value="NZ_SRLC01000001.1"/>
</dbReference>
<accession>A0A4Z0Q4H5</accession>
<dbReference type="EMBL" id="SRLC01000001">
    <property type="protein sequence ID" value="TGE24937.1"/>
    <property type="molecule type" value="Genomic_DNA"/>
</dbReference>
<evidence type="ECO:0000313" key="3">
    <source>
        <dbReference type="Proteomes" id="UP000297549"/>
    </source>
</evidence>
<reference evidence="2 3" key="1">
    <citation type="submission" date="2019-04" db="EMBL/GenBank/DDBJ databases">
        <authorList>
            <person name="Feng G."/>
            <person name="Zhang J."/>
            <person name="Zhu H."/>
        </authorList>
    </citation>
    <scope>NUCLEOTIDE SEQUENCE [LARGE SCALE GENOMIC DNA]</scope>
    <source>
        <strain evidence="2 3">JCM 31653</strain>
    </source>
</reference>
<evidence type="ECO:0008006" key="4">
    <source>
        <dbReference type="Google" id="ProtNLM"/>
    </source>
</evidence>
<protein>
    <recommendedName>
        <fullName evidence="4">DUF4199 domain-containing protein</fullName>
    </recommendedName>
</protein>
<comment type="caution">
    <text evidence="2">The sequence shown here is derived from an EMBL/GenBank/DDBJ whole genome shotgun (WGS) entry which is preliminary data.</text>
</comment>
<feature type="transmembrane region" description="Helical" evidence="1">
    <location>
        <begin position="146"/>
        <end position="166"/>
    </location>
</feature>